<dbReference type="AlphaFoldDB" id="A0AAX2RAF7"/>
<evidence type="ECO:0000313" key="1">
    <source>
        <dbReference type="EMBL" id="TEU31949.1"/>
    </source>
</evidence>
<gene>
    <name evidence="1" type="ORF">E3D37_43950</name>
</gene>
<evidence type="ECO:0000313" key="2">
    <source>
        <dbReference type="Proteomes" id="UP000298234"/>
    </source>
</evidence>
<dbReference type="Proteomes" id="UP000298234">
    <property type="component" value="Unassembled WGS sequence"/>
</dbReference>
<reference evidence="1 2" key="1">
    <citation type="submission" date="2019-03" db="EMBL/GenBank/DDBJ databases">
        <title>Burkholderia cepacia outbreak.</title>
        <authorList>
            <person name="Farzana R."/>
            <person name="Walsh T.R."/>
        </authorList>
    </citation>
    <scope>NUCLEOTIDE SEQUENCE [LARGE SCALE GENOMIC DNA]</scope>
    <source>
        <strain evidence="2">d13</strain>
    </source>
</reference>
<dbReference type="EMBL" id="SNSQ01000109">
    <property type="protein sequence ID" value="TEU31949.1"/>
    <property type="molecule type" value="Genomic_DNA"/>
</dbReference>
<name>A0AAX2RAF7_BURCE</name>
<sequence>MNVMDVQINASVTGQGPYPETVTGRGVLEHSIDFLQDNYGFVDPKLRDAVFDDYRDVVKTGEAIGARQARDTANTLSTHPGATAIPETVVFHLVTPANVMNTIQT</sequence>
<accession>A0AAX2RAF7</accession>
<proteinExistence type="predicted"/>
<dbReference type="RefSeq" id="WP_091921549.1">
    <property type="nucleotide sequence ID" value="NZ_CADEVB010000002.1"/>
</dbReference>
<protein>
    <submittedName>
        <fullName evidence="1">Uncharacterized protein</fullName>
    </submittedName>
</protein>
<organism evidence="1 2">
    <name type="scientific">Burkholderia cepacia</name>
    <name type="common">Pseudomonas cepacia</name>
    <dbReference type="NCBI Taxonomy" id="292"/>
    <lineage>
        <taxon>Bacteria</taxon>
        <taxon>Pseudomonadati</taxon>
        <taxon>Pseudomonadota</taxon>
        <taxon>Betaproteobacteria</taxon>
        <taxon>Burkholderiales</taxon>
        <taxon>Burkholderiaceae</taxon>
        <taxon>Burkholderia</taxon>
        <taxon>Burkholderia cepacia complex</taxon>
    </lineage>
</organism>
<comment type="caution">
    <text evidence="1">The sequence shown here is derived from an EMBL/GenBank/DDBJ whole genome shotgun (WGS) entry which is preliminary data.</text>
</comment>